<proteinExistence type="predicted"/>
<organism evidence="2">
    <name type="scientific">marine sediment metagenome</name>
    <dbReference type="NCBI Taxonomy" id="412755"/>
    <lineage>
        <taxon>unclassified sequences</taxon>
        <taxon>metagenomes</taxon>
        <taxon>ecological metagenomes</taxon>
    </lineage>
</organism>
<dbReference type="AlphaFoldDB" id="A0A0F9T104"/>
<name>A0A0F9T104_9ZZZZ</name>
<comment type="caution">
    <text evidence="2">The sequence shown here is derived from an EMBL/GenBank/DDBJ whole genome shotgun (WGS) entry which is preliminary data.</text>
</comment>
<gene>
    <name evidence="2" type="ORF">LCGC14_0406330</name>
</gene>
<feature type="compositionally biased region" description="Basic and acidic residues" evidence="1">
    <location>
        <begin position="1"/>
        <end position="18"/>
    </location>
</feature>
<accession>A0A0F9T104</accession>
<dbReference type="EMBL" id="LAZR01000353">
    <property type="protein sequence ID" value="KKN72929.1"/>
    <property type="molecule type" value="Genomic_DNA"/>
</dbReference>
<protein>
    <submittedName>
        <fullName evidence="2">Uncharacterized protein</fullName>
    </submittedName>
</protein>
<reference evidence="2" key="1">
    <citation type="journal article" date="2015" name="Nature">
        <title>Complex archaea that bridge the gap between prokaryotes and eukaryotes.</title>
        <authorList>
            <person name="Spang A."/>
            <person name="Saw J.H."/>
            <person name="Jorgensen S.L."/>
            <person name="Zaremba-Niedzwiedzka K."/>
            <person name="Martijn J."/>
            <person name="Lind A.E."/>
            <person name="van Eijk R."/>
            <person name="Schleper C."/>
            <person name="Guy L."/>
            <person name="Ettema T.J."/>
        </authorList>
    </citation>
    <scope>NUCLEOTIDE SEQUENCE</scope>
</reference>
<feature type="region of interest" description="Disordered" evidence="1">
    <location>
        <begin position="1"/>
        <end position="25"/>
    </location>
</feature>
<evidence type="ECO:0000313" key="2">
    <source>
        <dbReference type="EMBL" id="KKN72929.1"/>
    </source>
</evidence>
<sequence>MSWRPKENWDNPFHKTGDFGEESWNEQPEFSAYEAGADAMLRELKKSYGTKVEATTTWSLVIEAKGNHEETLDIHNPDNLIRQCGKKGWVIFIPEED</sequence>
<evidence type="ECO:0000256" key="1">
    <source>
        <dbReference type="SAM" id="MobiDB-lite"/>
    </source>
</evidence>